<sequence length="148" mass="16415">MSCVATNAEAIQAAYLDVRDDKTDTDWLLLEFVDKSKELSVAQTGNGGLDELKNHLKSGDLAFAYVRMTIANDELSQRAKFVLIYWGGNASLIRKAKLSFYGAEVKTIITHYAIDRNVDTLEELDTASVVQDLRKAGGANYDRQASDY</sequence>
<dbReference type="CDD" id="cd11282">
    <property type="entry name" value="ADF_coactosin_like"/>
    <property type="match status" value="1"/>
</dbReference>
<evidence type="ECO:0000256" key="4">
    <source>
        <dbReference type="ARBA" id="ARBA00023212"/>
    </source>
</evidence>
<evidence type="ECO:0000256" key="2">
    <source>
        <dbReference type="ARBA" id="ARBA00022490"/>
    </source>
</evidence>
<dbReference type="PROSITE" id="PS51263">
    <property type="entry name" value="ADF_H"/>
    <property type="match status" value="1"/>
</dbReference>
<dbReference type="SUPFAM" id="SSF55753">
    <property type="entry name" value="Actin depolymerizing proteins"/>
    <property type="match status" value="1"/>
</dbReference>
<evidence type="ECO:0000259" key="6">
    <source>
        <dbReference type="PROSITE" id="PS51263"/>
    </source>
</evidence>
<dbReference type="OrthoDB" id="20822at2759"/>
<dbReference type="AlphaFoldDB" id="A0A4P9XPS0"/>
<gene>
    <name evidence="7" type="ORF">THASP1DRAFT_30314</name>
</gene>
<protein>
    <recommendedName>
        <fullName evidence="6">ADF-H domain-containing protein</fullName>
    </recommendedName>
</protein>
<keyword evidence="3" id="KW-0009">Actin-binding</keyword>
<feature type="domain" description="ADF-H" evidence="6">
    <location>
        <begin position="3"/>
        <end position="134"/>
    </location>
</feature>
<keyword evidence="4" id="KW-0206">Cytoskeleton</keyword>
<dbReference type="EMBL" id="KZ992662">
    <property type="protein sequence ID" value="RKP07882.1"/>
    <property type="molecule type" value="Genomic_DNA"/>
</dbReference>
<dbReference type="Pfam" id="PF00241">
    <property type="entry name" value="Cofilin_ADF"/>
    <property type="match status" value="1"/>
</dbReference>
<name>A0A4P9XPS0_9FUNG</name>
<evidence type="ECO:0000256" key="1">
    <source>
        <dbReference type="ARBA" id="ARBA00004245"/>
    </source>
</evidence>
<dbReference type="InterPro" id="IPR002108">
    <property type="entry name" value="ADF-H"/>
</dbReference>
<dbReference type="GO" id="GO:0005884">
    <property type="term" value="C:actin filament"/>
    <property type="evidence" value="ECO:0007669"/>
    <property type="project" value="TreeGrafter"/>
</dbReference>
<evidence type="ECO:0000313" key="7">
    <source>
        <dbReference type="EMBL" id="RKP07882.1"/>
    </source>
</evidence>
<evidence type="ECO:0000313" key="8">
    <source>
        <dbReference type="Proteomes" id="UP000271241"/>
    </source>
</evidence>
<accession>A0A4P9XPS0</accession>
<evidence type="ECO:0000256" key="3">
    <source>
        <dbReference type="ARBA" id="ARBA00023203"/>
    </source>
</evidence>
<dbReference type="SMART" id="SM00102">
    <property type="entry name" value="ADF"/>
    <property type="match status" value="1"/>
</dbReference>
<dbReference type="GO" id="GO:0030864">
    <property type="term" value="C:cortical actin cytoskeleton"/>
    <property type="evidence" value="ECO:0007669"/>
    <property type="project" value="TreeGrafter"/>
</dbReference>
<dbReference type="PANTHER" id="PTHR10829">
    <property type="entry name" value="CORTACTIN AND DREBRIN"/>
    <property type="match status" value="1"/>
</dbReference>
<dbReference type="PANTHER" id="PTHR10829:SF56">
    <property type="entry name" value="ADF-H DOMAIN-CONTAINING PROTEIN"/>
    <property type="match status" value="1"/>
</dbReference>
<proteinExistence type="inferred from homology"/>
<dbReference type="Gene3D" id="3.40.20.10">
    <property type="entry name" value="Severin"/>
    <property type="match status" value="1"/>
</dbReference>
<dbReference type="GO" id="GO:0051015">
    <property type="term" value="F:actin filament binding"/>
    <property type="evidence" value="ECO:0007669"/>
    <property type="project" value="TreeGrafter"/>
</dbReference>
<dbReference type="STRING" id="78915.A0A4P9XPS0"/>
<organism evidence="7 8">
    <name type="scientific">Thamnocephalis sphaerospora</name>
    <dbReference type="NCBI Taxonomy" id="78915"/>
    <lineage>
        <taxon>Eukaryota</taxon>
        <taxon>Fungi</taxon>
        <taxon>Fungi incertae sedis</taxon>
        <taxon>Zoopagomycota</taxon>
        <taxon>Zoopagomycotina</taxon>
        <taxon>Zoopagomycetes</taxon>
        <taxon>Zoopagales</taxon>
        <taxon>Sigmoideomycetaceae</taxon>
        <taxon>Thamnocephalis</taxon>
    </lineage>
</organism>
<dbReference type="InterPro" id="IPR029006">
    <property type="entry name" value="ADF-H/Gelsolin-like_dom_sf"/>
</dbReference>
<comment type="subcellular location">
    <subcellularLocation>
        <location evidence="1">Cytoplasm</location>
        <location evidence="1">Cytoskeleton</location>
    </subcellularLocation>
</comment>
<comment type="similarity">
    <text evidence="5">Belongs to the actin-binding proteins ADF family. Coactosin subfamily.</text>
</comment>
<dbReference type="FunFam" id="3.40.20.10:FF:000018">
    <property type="entry name" value="Coactosin-like 1"/>
    <property type="match status" value="1"/>
</dbReference>
<reference evidence="8" key="1">
    <citation type="journal article" date="2018" name="Nat. Microbiol.">
        <title>Leveraging single-cell genomics to expand the fungal tree of life.</title>
        <authorList>
            <person name="Ahrendt S.R."/>
            <person name="Quandt C.A."/>
            <person name="Ciobanu D."/>
            <person name="Clum A."/>
            <person name="Salamov A."/>
            <person name="Andreopoulos B."/>
            <person name="Cheng J.F."/>
            <person name="Woyke T."/>
            <person name="Pelin A."/>
            <person name="Henrissat B."/>
            <person name="Reynolds N.K."/>
            <person name="Benny G.L."/>
            <person name="Smith M.E."/>
            <person name="James T.Y."/>
            <person name="Grigoriev I.V."/>
        </authorList>
    </citation>
    <scope>NUCLEOTIDE SEQUENCE [LARGE SCALE GENOMIC DNA]</scope>
    <source>
        <strain evidence="8">RSA 1356</strain>
    </source>
</reference>
<dbReference type="Proteomes" id="UP000271241">
    <property type="component" value="Unassembled WGS sequence"/>
</dbReference>
<keyword evidence="8" id="KW-1185">Reference proteome</keyword>
<keyword evidence="2" id="KW-0963">Cytoplasm</keyword>
<dbReference type="GO" id="GO:0030427">
    <property type="term" value="C:site of polarized growth"/>
    <property type="evidence" value="ECO:0007669"/>
    <property type="project" value="TreeGrafter"/>
</dbReference>
<dbReference type="GO" id="GO:0030833">
    <property type="term" value="P:regulation of actin filament polymerization"/>
    <property type="evidence" value="ECO:0007669"/>
    <property type="project" value="TreeGrafter"/>
</dbReference>
<evidence type="ECO:0000256" key="5">
    <source>
        <dbReference type="ARBA" id="ARBA00038052"/>
    </source>
</evidence>